<evidence type="ECO:0000313" key="1">
    <source>
        <dbReference type="EMBL" id="CAI9787184.1"/>
    </source>
</evidence>
<sequence>MNPNPPFYVAKSVGINIDVIDLLGIEIGGSENKAKYFVAFVKQKFGQVGAILACNACEQGDFVGSSSLEGDQVLDSSCSLSVVSDTSSICGDELLGFEINSETGIPNFVDIDPIAKTRDLGEPIVNGIVVDSLSLAVDEGKNIVDGANSKSSTVVVQLEKGLSGRASHSIFEVDYVPLWGLTSICGQRRKRR</sequence>
<organism evidence="1 2">
    <name type="scientific">Fraxinus pennsylvanica</name>
    <dbReference type="NCBI Taxonomy" id="56036"/>
    <lineage>
        <taxon>Eukaryota</taxon>
        <taxon>Viridiplantae</taxon>
        <taxon>Streptophyta</taxon>
        <taxon>Embryophyta</taxon>
        <taxon>Tracheophyta</taxon>
        <taxon>Spermatophyta</taxon>
        <taxon>Magnoliopsida</taxon>
        <taxon>eudicotyledons</taxon>
        <taxon>Gunneridae</taxon>
        <taxon>Pentapetalae</taxon>
        <taxon>asterids</taxon>
        <taxon>lamiids</taxon>
        <taxon>Lamiales</taxon>
        <taxon>Oleaceae</taxon>
        <taxon>Oleeae</taxon>
        <taxon>Fraxinus</taxon>
    </lineage>
</organism>
<name>A0AAD2AF36_9LAMI</name>
<keyword evidence="2" id="KW-1185">Reference proteome</keyword>
<reference evidence="1" key="1">
    <citation type="submission" date="2023-05" db="EMBL/GenBank/DDBJ databases">
        <authorList>
            <person name="Huff M."/>
        </authorList>
    </citation>
    <scope>NUCLEOTIDE SEQUENCE</scope>
</reference>
<protein>
    <submittedName>
        <fullName evidence="1">Uncharacterized protein</fullName>
    </submittedName>
</protein>
<accession>A0AAD2AF36</accession>
<dbReference type="AlphaFoldDB" id="A0AAD2AF36"/>
<dbReference type="EMBL" id="OU503058">
    <property type="protein sequence ID" value="CAI9787184.1"/>
    <property type="molecule type" value="Genomic_DNA"/>
</dbReference>
<gene>
    <name evidence="1" type="ORF">FPE_LOCUS34614</name>
</gene>
<proteinExistence type="predicted"/>
<evidence type="ECO:0000313" key="2">
    <source>
        <dbReference type="Proteomes" id="UP000834106"/>
    </source>
</evidence>
<dbReference type="Proteomes" id="UP000834106">
    <property type="component" value="Chromosome 23"/>
</dbReference>